<proteinExistence type="predicted"/>
<dbReference type="OrthoDB" id="440781at2759"/>
<sequence>MWLIISKASLPDSYFTPTTSELKAAYAAQVRVRENLINAPLKTQAMRESEEKAKQTKWLNTTIRVKFPDRTQLEKTFPSTDKIKSVYAFVRSALREDMKPNKFILYQAPPRREYKVSDPAVRDLNLSQLQLSPSSILLLSFVDEELNDPSLRAPLLEEVLARAQDLPPPPNYDQTPEPEDKKRKQTATTSSDASGEKKVPKWLKLGSKRSNTFCGSVV</sequence>
<keyword evidence="4" id="KW-1185">Reference proteome</keyword>
<dbReference type="EMBL" id="KV419410">
    <property type="protein sequence ID" value="KZS92590.1"/>
    <property type="molecule type" value="Genomic_DNA"/>
</dbReference>
<dbReference type="SUPFAM" id="SSF54236">
    <property type="entry name" value="Ubiquitin-like"/>
    <property type="match status" value="1"/>
</dbReference>
<dbReference type="InterPro" id="IPR001012">
    <property type="entry name" value="UBX_dom"/>
</dbReference>
<evidence type="ECO:0000313" key="3">
    <source>
        <dbReference type="EMBL" id="KZS92590.1"/>
    </source>
</evidence>
<dbReference type="GO" id="GO:0005737">
    <property type="term" value="C:cytoplasm"/>
    <property type="evidence" value="ECO:0007669"/>
    <property type="project" value="TreeGrafter"/>
</dbReference>
<dbReference type="GO" id="GO:0005634">
    <property type="term" value="C:nucleus"/>
    <property type="evidence" value="ECO:0007669"/>
    <property type="project" value="TreeGrafter"/>
</dbReference>
<dbReference type="GO" id="GO:0006886">
    <property type="term" value="P:intracellular protein transport"/>
    <property type="evidence" value="ECO:0007669"/>
    <property type="project" value="TreeGrafter"/>
</dbReference>
<dbReference type="Pfam" id="PF00789">
    <property type="entry name" value="UBX"/>
    <property type="match status" value="1"/>
</dbReference>
<protein>
    <recommendedName>
        <fullName evidence="2">UBX domain-containing protein</fullName>
    </recommendedName>
</protein>
<dbReference type="Gene3D" id="3.10.20.90">
    <property type="entry name" value="Phosphatidylinositol 3-kinase Catalytic Subunit, Chain A, domain 1"/>
    <property type="match status" value="1"/>
</dbReference>
<dbReference type="STRING" id="1314777.A0A164TRZ7"/>
<dbReference type="SMART" id="SM00166">
    <property type="entry name" value="UBX"/>
    <property type="match status" value="1"/>
</dbReference>
<dbReference type="PROSITE" id="PS50033">
    <property type="entry name" value="UBX"/>
    <property type="match status" value="1"/>
</dbReference>
<organism evidence="3 4">
    <name type="scientific">Sistotremastrum niveocremeum HHB9708</name>
    <dbReference type="NCBI Taxonomy" id="1314777"/>
    <lineage>
        <taxon>Eukaryota</taxon>
        <taxon>Fungi</taxon>
        <taxon>Dikarya</taxon>
        <taxon>Basidiomycota</taxon>
        <taxon>Agaricomycotina</taxon>
        <taxon>Agaricomycetes</taxon>
        <taxon>Sistotremastrales</taxon>
        <taxon>Sistotremastraceae</taxon>
        <taxon>Sertulicium</taxon>
        <taxon>Sertulicium niveocremeum</taxon>
    </lineage>
</organism>
<name>A0A164TRZ7_9AGAM</name>
<dbReference type="Proteomes" id="UP000076722">
    <property type="component" value="Unassembled WGS sequence"/>
</dbReference>
<reference evidence="3 4" key="1">
    <citation type="journal article" date="2016" name="Mol. Biol. Evol.">
        <title>Comparative Genomics of Early-Diverging Mushroom-Forming Fungi Provides Insights into the Origins of Lignocellulose Decay Capabilities.</title>
        <authorList>
            <person name="Nagy L.G."/>
            <person name="Riley R."/>
            <person name="Tritt A."/>
            <person name="Adam C."/>
            <person name="Daum C."/>
            <person name="Floudas D."/>
            <person name="Sun H."/>
            <person name="Yadav J.S."/>
            <person name="Pangilinan J."/>
            <person name="Larsson K.H."/>
            <person name="Matsuura K."/>
            <person name="Barry K."/>
            <person name="Labutti K."/>
            <person name="Kuo R."/>
            <person name="Ohm R.A."/>
            <person name="Bhattacharya S.S."/>
            <person name="Shirouzu T."/>
            <person name="Yoshinaga Y."/>
            <person name="Martin F.M."/>
            <person name="Grigoriev I.V."/>
            <person name="Hibbett D.S."/>
        </authorList>
    </citation>
    <scope>NUCLEOTIDE SEQUENCE [LARGE SCALE GENOMIC DNA]</scope>
    <source>
        <strain evidence="3 4">HHB9708</strain>
    </source>
</reference>
<evidence type="ECO:0000256" key="1">
    <source>
        <dbReference type="SAM" id="MobiDB-lite"/>
    </source>
</evidence>
<gene>
    <name evidence="3" type="ORF">SISNIDRAFT_412862</name>
</gene>
<dbReference type="AlphaFoldDB" id="A0A164TRZ7"/>
<dbReference type="GO" id="GO:0012506">
    <property type="term" value="C:vesicle membrane"/>
    <property type="evidence" value="ECO:0007669"/>
    <property type="project" value="TreeGrafter"/>
</dbReference>
<evidence type="ECO:0000259" key="2">
    <source>
        <dbReference type="PROSITE" id="PS50033"/>
    </source>
</evidence>
<evidence type="ECO:0000313" key="4">
    <source>
        <dbReference type="Proteomes" id="UP000076722"/>
    </source>
</evidence>
<feature type="region of interest" description="Disordered" evidence="1">
    <location>
        <begin position="162"/>
        <end position="203"/>
    </location>
</feature>
<accession>A0A164TRZ7</accession>
<dbReference type="InterPro" id="IPR029071">
    <property type="entry name" value="Ubiquitin-like_domsf"/>
</dbReference>
<dbReference type="PANTHER" id="PTHR46467:SF1">
    <property type="entry name" value="TETHER CONTAINING UBX DOMAIN FOR GLUT4"/>
    <property type="match status" value="1"/>
</dbReference>
<dbReference type="PANTHER" id="PTHR46467">
    <property type="entry name" value="TETHER CONTAINING UBX DOMAIN FOR GLUT4"/>
    <property type="match status" value="1"/>
</dbReference>
<feature type="domain" description="UBX" evidence="2">
    <location>
        <begin position="61"/>
        <end position="139"/>
    </location>
</feature>